<protein>
    <submittedName>
        <fullName evidence="2">Uncharacterized protein</fullName>
    </submittedName>
</protein>
<feature type="coiled-coil region" evidence="1">
    <location>
        <begin position="10"/>
        <end position="63"/>
    </location>
</feature>
<proteinExistence type="predicted"/>
<organism evidence="2 3">
    <name type="scientific">Austropuccinia psidii MF-1</name>
    <dbReference type="NCBI Taxonomy" id="1389203"/>
    <lineage>
        <taxon>Eukaryota</taxon>
        <taxon>Fungi</taxon>
        <taxon>Dikarya</taxon>
        <taxon>Basidiomycota</taxon>
        <taxon>Pucciniomycotina</taxon>
        <taxon>Pucciniomycetes</taxon>
        <taxon>Pucciniales</taxon>
        <taxon>Sphaerophragmiaceae</taxon>
        <taxon>Austropuccinia</taxon>
    </lineage>
</organism>
<dbReference type="Proteomes" id="UP000765509">
    <property type="component" value="Unassembled WGS sequence"/>
</dbReference>
<dbReference type="AlphaFoldDB" id="A0A9Q3F9G0"/>
<keyword evidence="3" id="KW-1185">Reference proteome</keyword>
<sequence>MEESSSSKKALTLEKELEKEKFRIEKLGQEESEEEDFSYLENDEEFQKKRLELQEAMERAAKRHGKKIKSIQLSPQTTGDATIEIMLRPQKPSPSPTPKTFEKSTPGTLPRAAIFAKRLHITTPTQQPKRASIATRNIVKVKAKYYNLNFDGSYVEDFIKRAYRIASIEGANERDLAMQIAFWSEDKDRRYETEGIPGY</sequence>
<evidence type="ECO:0000313" key="2">
    <source>
        <dbReference type="EMBL" id="MBW0533150.1"/>
    </source>
</evidence>
<keyword evidence="1" id="KW-0175">Coiled coil</keyword>
<reference evidence="2" key="1">
    <citation type="submission" date="2021-03" db="EMBL/GenBank/DDBJ databases">
        <title>Draft genome sequence of rust myrtle Austropuccinia psidii MF-1, a brazilian biotype.</title>
        <authorList>
            <person name="Quecine M.C."/>
            <person name="Pachon D.M.R."/>
            <person name="Bonatelli M.L."/>
            <person name="Correr F.H."/>
            <person name="Franceschini L.M."/>
            <person name="Leite T.F."/>
            <person name="Margarido G.R.A."/>
            <person name="Almeida C.A."/>
            <person name="Ferrarezi J.A."/>
            <person name="Labate C.A."/>
        </authorList>
    </citation>
    <scope>NUCLEOTIDE SEQUENCE</scope>
    <source>
        <strain evidence="2">MF-1</strain>
    </source>
</reference>
<dbReference type="OrthoDB" id="2506366at2759"/>
<evidence type="ECO:0000256" key="1">
    <source>
        <dbReference type="SAM" id="Coils"/>
    </source>
</evidence>
<comment type="caution">
    <text evidence="2">The sequence shown here is derived from an EMBL/GenBank/DDBJ whole genome shotgun (WGS) entry which is preliminary data.</text>
</comment>
<dbReference type="EMBL" id="AVOT02038291">
    <property type="protein sequence ID" value="MBW0533150.1"/>
    <property type="molecule type" value="Genomic_DNA"/>
</dbReference>
<gene>
    <name evidence="2" type="ORF">O181_072865</name>
</gene>
<evidence type="ECO:0000313" key="3">
    <source>
        <dbReference type="Proteomes" id="UP000765509"/>
    </source>
</evidence>
<name>A0A9Q3F9G0_9BASI</name>
<accession>A0A9Q3F9G0</accession>